<dbReference type="InterPro" id="IPR001667">
    <property type="entry name" value="DDH_dom"/>
</dbReference>
<dbReference type="InterPro" id="IPR038763">
    <property type="entry name" value="DHH_sf"/>
</dbReference>
<evidence type="ECO:0000313" key="3">
    <source>
        <dbReference type="EMBL" id="MSS63952.1"/>
    </source>
</evidence>
<reference evidence="3 4" key="1">
    <citation type="submission" date="2019-08" db="EMBL/GenBank/DDBJ databases">
        <title>In-depth cultivation of the pig gut microbiome towards novel bacterial diversity and tailored functional studies.</title>
        <authorList>
            <person name="Wylensek D."/>
            <person name="Hitch T.C.A."/>
            <person name="Clavel T."/>
        </authorList>
    </citation>
    <scope>NUCLEOTIDE SEQUENCE [LARGE SCALE GENOMIC DNA]</scope>
    <source>
        <strain evidence="3 4">WCA-693-APC-MOT-I</strain>
    </source>
</reference>
<dbReference type="Pfam" id="PF02272">
    <property type="entry name" value="DHHA1"/>
    <property type="match status" value="1"/>
</dbReference>
<protein>
    <submittedName>
        <fullName evidence="3">DHH family phosphoesterase</fullName>
    </submittedName>
</protein>
<proteinExistence type="predicted"/>
<evidence type="ECO:0000259" key="2">
    <source>
        <dbReference type="Pfam" id="PF02272"/>
    </source>
</evidence>
<dbReference type="Pfam" id="PF01368">
    <property type="entry name" value="DHH"/>
    <property type="match status" value="1"/>
</dbReference>
<dbReference type="PANTHER" id="PTHR47618:SF1">
    <property type="entry name" value="BIFUNCTIONAL OLIGORIBONUCLEASE AND PAP PHOSPHATASE NRNA"/>
    <property type="match status" value="1"/>
</dbReference>
<keyword evidence="4" id="KW-1185">Reference proteome</keyword>
<dbReference type="Gene3D" id="3.10.310.30">
    <property type="match status" value="1"/>
</dbReference>
<evidence type="ECO:0000259" key="1">
    <source>
        <dbReference type="Pfam" id="PF01368"/>
    </source>
</evidence>
<organism evidence="3 4">
    <name type="scientific">Velocimicrobium porci</name>
    <dbReference type="NCBI Taxonomy" id="2606634"/>
    <lineage>
        <taxon>Bacteria</taxon>
        <taxon>Bacillati</taxon>
        <taxon>Bacillota</taxon>
        <taxon>Clostridia</taxon>
        <taxon>Lachnospirales</taxon>
        <taxon>Lachnospiraceae</taxon>
        <taxon>Velocimicrobium</taxon>
    </lineage>
</organism>
<evidence type="ECO:0000313" key="4">
    <source>
        <dbReference type="Proteomes" id="UP000482209"/>
    </source>
</evidence>
<feature type="domain" description="DDH" evidence="1">
    <location>
        <begin position="39"/>
        <end position="179"/>
    </location>
</feature>
<accession>A0A6L5XYV2</accession>
<dbReference type="Gene3D" id="3.90.1640.10">
    <property type="entry name" value="inorganic pyrophosphatase (n-terminal core)"/>
    <property type="match status" value="1"/>
</dbReference>
<gene>
    <name evidence="3" type="ORF">FYJ58_08705</name>
</gene>
<dbReference type="EMBL" id="VUMT01000011">
    <property type="protein sequence ID" value="MSS63952.1"/>
    <property type="molecule type" value="Genomic_DNA"/>
</dbReference>
<dbReference type="InterPro" id="IPR003156">
    <property type="entry name" value="DHHA1_dom"/>
</dbReference>
<dbReference type="PANTHER" id="PTHR47618">
    <property type="entry name" value="BIFUNCTIONAL OLIGORIBONUCLEASE AND PAP PHOSPHATASE NRNA"/>
    <property type="match status" value="1"/>
</dbReference>
<dbReference type="AlphaFoldDB" id="A0A6L5XYV2"/>
<sequence>MMIRTYIIKYYDSLRKELQFIMSSTKLQQLIAQIRTNPVYIQPHNYPDPDALASAKGLQVLLKHFQIESVICYNGCIDKCNTLQMIELLNIDVHSECNVNLKPGDEIILVDCQKGNTNVNDFVGTVIACIDHHKLQTTNNYRFFDIRSDVGSCSTIIANYFLENKIPINQEVATTLLYGLKMDTANLTRGVSNLDANIFCELHKVSSPSILRKLHSNSLTLSDLTSYVRAIENLHIVDSIGFANVGNNCSEAIIGTLSDFFLTLNEVHFVLVYSYRAGGLKFSVRSEIDCLDSARIIKELLDGFGNGGGHAIMAAGFVPNISSEAEAFLLASKLEKKCVAMIHSILNDQK</sequence>
<feature type="domain" description="DHHA1" evidence="2">
    <location>
        <begin position="244"/>
        <end position="329"/>
    </location>
</feature>
<dbReference type="GO" id="GO:0003676">
    <property type="term" value="F:nucleic acid binding"/>
    <property type="evidence" value="ECO:0007669"/>
    <property type="project" value="InterPro"/>
</dbReference>
<name>A0A6L5XYV2_9FIRM</name>
<dbReference type="InterPro" id="IPR051319">
    <property type="entry name" value="Oligoribo/pAp-PDE_c-di-AMP_PDE"/>
</dbReference>
<comment type="caution">
    <text evidence="3">The sequence shown here is derived from an EMBL/GenBank/DDBJ whole genome shotgun (WGS) entry which is preliminary data.</text>
</comment>
<dbReference type="SUPFAM" id="SSF64182">
    <property type="entry name" value="DHH phosphoesterases"/>
    <property type="match status" value="1"/>
</dbReference>
<dbReference type="Proteomes" id="UP000482209">
    <property type="component" value="Unassembled WGS sequence"/>
</dbReference>